<sequence length="172" mass="19128">MSMRMLEEYKCMEMEIDRENQNQSDVLMDSCERTVKEECSCIDLEEEHEDACTQTDGHTLCKSVPDVEGPDMEVPYEIQDEDSLVFPSSSLHLKLSSPTIDSTTDPATNDSLSSIGPCETEKCCPEEENMEHQDAIVPSFSSILHDHHGELGGDQNNKWCSPSGKTIIHGSG</sequence>
<keyword evidence="3" id="KW-1185">Reference proteome</keyword>
<evidence type="ECO:0000256" key="1">
    <source>
        <dbReference type="SAM" id="MobiDB-lite"/>
    </source>
</evidence>
<protein>
    <submittedName>
        <fullName evidence="2">Uncharacterized protein</fullName>
    </submittedName>
</protein>
<accession>A0AAV4DAT1</accession>
<reference evidence="2 3" key="1">
    <citation type="journal article" date="2021" name="Elife">
        <title>Chloroplast acquisition without the gene transfer in kleptoplastic sea slugs, Plakobranchus ocellatus.</title>
        <authorList>
            <person name="Maeda T."/>
            <person name="Takahashi S."/>
            <person name="Yoshida T."/>
            <person name="Shimamura S."/>
            <person name="Takaki Y."/>
            <person name="Nagai Y."/>
            <person name="Toyoda A."/>
            <person name="Suzuki Y."/>
            <person name="Arimoto A."/>
            <person name="Ishii H."/>
            <person name="Satoh N."/>
            <person name="Nishiyama T."/>
            <person name="Hasebe M."/>
            <person name="Maruyama T."/>
            <person name="Minagawa J."/>
            <person name="Obokata J."/>
            <person name="Shigenobu S."/>
        </authorList>
    </citation>
    <scope>NUCLEOTIDE SEQUENCE [LARGE SCALE GENOMIC DNA]</scope>
</reference>
<feature type="compositionally biased region" description="Polar residues" evidence="1">
    <location>
        <begin position="154"/>
        <end position="164"/>
    </location>
</feature>
<dbReference type="Proteomes" id="UP000735302">
    <property type="component" value="Unassembled WGS sequence"/>
</dbReference>
<gene>
    <name evidence="2" type="ORF">PoB_006787700</name>
</gene>
<organism evidence="2 3">
    <name type="scientific">Plakobranchus ocellatus</name>
    <dbReference type="NCBI Taxonomy" id="259542"/>
    <lineage>
        <taxon>Eukaryota</taxon>
        <taxon>Metazoa</taxon>
        <taxon>Spiralia</taxon>
        <taxon>Lophotrochozoa</taxon>
        <taxon>Mollusca</taxon>
        <taxon>Gastropoda</taxon>
        <taxon>Heterobranchia</taxon>
        <taxon>Euthyneura</taxon>
        <taxon>Panpulmonata</taxon>
        <taxon>Sacoglossa</taxon>
        <taxon>Placobranchoidea</taxon>
        <taxon>Plakobranchidae</taxon>
        <taxon>Plakobranchus</taxon>
    </lineage>
</organism>
<feature type="region of interest" description="Disordered" evidence="1">
    <location>
        <begin position="151"/>
        <end position="172"/>
    </location>
</feature>
<dbReference type="EMBL" id="BLXT01007679">
    <property type="protein sequence ID" value="GFO41372.1"/>
    <property type="molecule type" value="Genomic_DNA"/>
</dbReference>
<dbReference type="AlphaFoldDB" id="A0AAV4DAT1"/>
<name>A0AAV4DAT1_9GAST</name>
<evidence type="ECO:0000313" key="2">
    <source>
        <dbReference type="EMBL" id="GFO41372.1"/>
    </source>
</evidence>
<proteinExistence type="predicted"/>
<evidence type="ECO:0000313" key="3">
    <source>
        <dbReference type="Proteomes" id="UP000735302"/>
    </source>
</evidence>
<comment type="caution">
    <text evidence="2">The sequence shown here is derived from an EMBL/GenBank/DDBJ whole genome shotgun (WGS) entry which is preliminary data.</text>
</comment>